<dbReference type="OMA" id="IVPTYCG"/>
<dbReference type="GeneID" id="93063149"/>
<feature type="region of interest" description="Disordered" evidence="1">
    <location>
        <begin position="1"/>
        <end position="20"/>
    </location>
</feature>
<protein>
    <submittedName>
        <fullName evidence="2">Membrane bound FAD containing D-sorbitol dehydrogenase family protein</fullName>
    </submittedName>
</protein>
<evidence type="ECO:0000313" key="4">
    <source>
        <dbReference type="Proteomes" id="UP000030475"/>
    </source>
</evidence>
<dbReference type="Pfam" id="PF12318">
    <property type="entry name" value="FAD-SLDH"/>
    <property type="match status" value="1"/>
</dbReference>
<dbReference type="Proteomes" id="UP000030475">
    <property type="component" value="Unassembled WGS sequence"/>
</dbReference>
<reference evidence="3 5" key="2">
    <citation type="submission" date="2017-11" db="EMBL/GenBank/DDBJ databases">
        <title>Molecular characterization of Burkholderia pseudomallei and closely related isolates from Vietnam.</title>
        <authorList>
            <person name="Ustinov D.V."/>
            <person name="Antonov A.S."/>
            <person name="Avdusheva E.F."/>
            <person name="Shpak I.M."/>
            <person name="Zakharova I.B."/>
            <person name="Thi L.A."/>
            <person name="Teteryatnikova N."/>
            <person name="Lopasteyskaya Y.A."/>
            <person name="Kuzyutina J.A."/>
            <person name="Ngo T.N."/>
            <person name="Victorov D.V."/>
        </authorList>
    </citation>
    <scope>NUCLEOTIDE SEQUENCE [LARGE SCALE GENOMIC DNA]</scope>
    <source>
        <strain evidence="3 5">V1512</strain>
    </source>
</reference>
<dbReference type="Proteomes" id="UP000231878">
    <property type="component" value="Unassembled WGS sequence"/>
</dbReference>
<dbReference type="OrthoDB" id="8635030at2"/>
<dbReference type="AlphaFoldDB" id="A0A069BCL8"/>
<dbReference type="EMBL" id="PHRB01000027">
    <property type="protein sequence ID" value="PJO63868.1"/>
    <property type="molecule type" value="Genomic_DNA"/>
</dbReference>
<name>A0A069BCL8_BURPE</name>
<dbReference type="EMBL" id="JQIM01000009">
    <property type="protein sequence ID" value="KGX11457.1"/>
    <property type="molecule type" value="Genomic_DNA"/>
</dbReference>
<sequence length="171" mass="18399">MNNDTNPHARRSIDADEPMGGGLTRRQWLQRSLALTALGLAGSLTLRALADAPSAAPLDAFMTLSEALTGKTGLNRAVGERLLRALQKGSFELGDRLPKLAGALAANALAPDQEALALRILEAWYLGIVENVVVTYEEALMFGVVSDTLVIRSYCPNKPGFWADKPIERQA</sequence>
<accession>A0A069BCL8</accession>
<evidence type="ECO:0000313" key="5">
    <source>
        <dbReference type="Proteomes" id="UP000231878"/>
    </source>
</evidence>
<dbReference type="RefSeq" id="WP_004198668.1">
    <property type="nucleotide sequence ID" value="NZ_AP028072.1"/>
</dbReference>
<dbReference type="InterPro" id="IPR006311">
    <property type="entry name" value="TAT_signal"/>
</dbReference>
<evidence type="ECO:0000313" key="2">
    <source>
        <dbReference type="EMBL" id="KGX11457.1"/>
    </source>
</evidence>
<dbReference type="eggNOG" id="ENOG5032YVI">
    <property type="taxonomic scope" value="Bacteria"/>
</dbReference>
<evidence type="ECO:0000313" key="3">
    <source>
        <dbReference type="EMBL" id="PJO63868.1"/>
    </source>
</evidence>
<organism evidence="2 4">
    <name type="scientific">Burkholderia pseudomallei</name>
    <name type="common">Pseudomonas pseudomallei</name>
    <dbReference type="NCBI Taxonomy" id="28450"/>
    <lineage>
        <taxon>Bacteria</taxon>
        <taxon>Pseudomonadati</taxon>
        <taxon>Pseudomonadota</taxon>
        <taxon>Betaproteobacteria</taxon>
        <taxon>Burkholderiales</taxon>
        <taxon>Burkholderiaceae</taxon>
        <taxon>Burkholderia</taxon>
        <taxon>pseudomallei group</taxon>
    </lineage>
</organism>
<proteinExistence type="predicted"/>
<evidence type="ECO:0000256" key="1">
    <source>
        <dbReference type="SAM" id="MobiDB-lite"/>
    </source>
</evidence>
<dbReference type="PROSITE" id="PS51318">
    <property type="entry name" value="TAT"/>
    <property type="match status" value="1"/>
</dbReference>
<reference evidence="2 4" key="1">
    <citation type="submission" date="2014-08" db="EMBL/GenBank/DDBJ databases">
        <authorList>
            <person name="Bunnell A."/>
            <person name="Chain P.S."/>
            <person name="Chertkov O."/>
            <person name="Currie B.J."/>
            <person name="Daligault H.E."/>
            <person name="Davenport K.W."/>
            <person name="Davis C."/>
            <person name="Gleasner C.D."/>
            <person name="Johnson S.L."/>
            <person name="Kaestli M."/>
            <person name="Koren S."/>
            <person name="Kunde Y.A."/>
            <person name="Mayo M."/>
            <person name="McMurry K.K."/>
            <person name="Price E.P."/>
            <person name="Reitenga K.G."/>
            <person name="Robison R."/>
            <person name="Rosovitz M.J."/>
            <person name="Sarovich D.S."/>
            <person name="Teshima H."/>
        </authorList>
    </citation>
    <scope>NUCLEOTIDE SEQUENCE [LARGE SCALE GENOMIC DNA]</scope>
    <source>
        <strain evidence="2 4">MSHR44</strain>
    </source>
</reference>
<gene>
    <name evidence="3" type="ORF">CWD88_23710</name>
    <name evidence="2" type="ORF">Y036_4016</name>
</gene>
<dbReference type="InterPro" id="IPR024651">
    <property type="entry name" value="FAD-SLDH_ssu"/>
</dbReference>
<comment type="caution">
    <text evidence="2">The sequence shown here is derived from an EMBL/GenBank/DDBJ whole genome shotgun (WGS) entry which is preliminary data.</text>
</comment>